<dbReference type="Pfam" id="PF02913">
    <property type="entry name" value="FAD-oxidase_C"/>
    <property type="match status" value="1"/>
</dbReference>
<dbReference type="GO" id="GO:0016491">
    <property type="term" value="F:oxidoreductase activity"/>
    <property type="evidence" value="ECO:0007669"/>
    <property type="project" value="UniProtKB-KW"/>
</dbReference>
<dbReference type="Pfam" id="PF01565">
    <property type="entry name" value="FAD_binding_4"/>
    <property type="match status" value="1"/>
</dbReference>
<accession>A0A4R7SRI5</accession>
<keyword evidence="4" id="KW-0560">Oxidoreductase</keyword>
<dbReference type="InterPro" id="IPR016171">
    <property type="entry name" value="Vanillyl_alc_oxidase_C-sub2"/>
</dbReference>
<dbReference type="EMBL" id="SOCA01000001">
    <property type="protein sequence ID" value="TDU81731.1"/>
    <property type="molecule type" value="Genomic_DNA"/>
</dbReference>
<comment type="caution">
    <text evidence="6">The sequence shown here is derived from an EMBL/GenBank/DDBJ whole genome shotgun (WGS) entry which is preliminary data.</text>
</comment>
<evidence type="ECO:0000313" key="7">
    <source>
        <dbReference type="Proteomes" id="UP000295662"/>
    </source>
</evidence>
<dbReference type="InterPro" id="IPR016169">
    <property type="entry name" value="FAD-bd_PCMH_sub2"/>
</dbReference>
<dbReference type="PROSITE" id="PS51387">
    <property type="entry name" value="FAD_PCMH"/>
    <property type="match status" value="1"/>
</dbReference>
<dbReference type="FunFam" id="1.10.45.10:FF:000001">
    <property type="entry name" value="D-lactate dehydrogenase mitochondrial"/>
    <property type="match status" value="1"/>
</dbReference>
<reference evidence="6 7" key="1">
    <citation type="submission" date="2019-03" db="EMBL/GenBank/DDBJ databases">
        <title>Genomic Encyclopedia of Archaeal and Bacterial Type Strains, Phase II (KMG-II): from individual species to whole genera.</title>
        <authorList>
            <person name="Goeker M."/>
        </authorList>
    </citation>
    <scope>NUCLEOTIDE SEQUENCE [LARGE SCALE GENOMIC DNA]</scope>
    <source>
        <strain evidence="6 7">ATCC 25309</strain>
    </source>
</reference>
<dbReference type="RefSeq" id="WP_133793658.1">
    <property type="nucleotide sequence ID" value="NZ_SOCA01000001.1"/>
</dbReference>
<dbReference type="Gene3D" id="3.30.70.2740">
    <property type="match status" value="1"/>
</dbReference>
<dbReference type="InterPro" id="IPR006094">
    <property type="entry name" value="Oxid_FAD_bind_N"/>
</dbReference>
<evidence type="ECO:0000313" key="6">
    <source>
        <dbReference type="EMBL" id="TDU81731.1"/>
    </source>
</evidence>
<dbReference type="SUPFAM" id="SSF55103">
    <property type="entry name" value="FAD-linked oxidases, C-terminal domain"/>
    <property type="match status" value="1"/>
</dbReference>
<comment type="cofactor">
    <cofactor evidence="1">
        <name>FAD</name>
        <dbReference type="ChEBI" id="CHEBI:57692"/>
    </cofactor>
</comment>
<proteinExistence type="predicted"/>
<dbReference type="OrthoDB" id="9767256at2"/>
<dbReference type="InterPro" id="IPR004113">
    <property type="entry name" value="FAD-bd_oxidored_4_C"/>
</dbReference>
<dbReference type="GO" id="GO:0071949">
    <property type="term" value="F:FAD binding"/>
    <property type="evidence" value="ECO:0007669"/>
    <property type="project" value="InterPro"/>
</dbReference>
<keyword evidence="3" id="KW-0274">FAD</keyword>
<keyword evidence="2" id="KW-0285">Flavoprotein</keyword>
<name>A0A4R7SRI5_9BACT</name>
<feature type="domain" description="FAD-binding PCMH-type" evidence="5">
    <location>
        <begin position="33"/>
        <end position="213"/>
    </location>
</feature>
<sequence length="457" mass="49031">MASLADDLISLIGASRVSSTAEDLATHSTDKWFASNPPEVVVHAESTEDVSKVLKYANDHGIPVTPQGSRVGYVGGCVPLRGGIALSLARMNRIVEINIADGVAVVEPGVITGELQAAVRELGWFYPPDPASLKECSLGGNIATNAGGPRCLKYGVTRHYVLGLETVLADGSIVKAGGRCHKNKTGFDLVGLMVGSEGLLGVVTQATLRLIPHPPMRAMLSAGFDTFAEAANAVQRILNAGFLPSALEIADKFTLRAARDYLGESVTPQGDAHLLVEIDGQEESVKGELLTLAKLVRELGCISLEEALGEEACERFWKLRREFSYSLRNTGLIKLNEDIVVPRSRLVDLVEFAEALQLECGFPIASFGHAGDGNIHVNIMVLSMDDPVLRARAEDALDKLFRQVIAWNGAITGEHGIGIAKGRWFPEALSEEARDMHSRLKKALDPKGILNPGKFVA</sequence>
<dbReference type="InterPro" id="IPR016164">
    <property type="entry name" value="FAD-linked_Oxase-like_C"/>
</dbReference>
<dbReference type="InterPro" id="IPR036318">
    <property type="entry name" value="FAD-bd_PCMH-like_sf"/>
</dbReference>
<keyword evidence="7" id="KW-1185">Reference proteome</keyword>
<dbReference type="Gene3D" id="1.10.45.10">
    <property type="entry name" value="Vanillyl-alcohol Oxidase, Chain A, domain 4"/>
    <property type="match status" value="1"/>
</dbReference>
<dbReference type="InterPro" id="IPR016166">
    <property type="entry name" value="FAD-bd_PCMH"/>
</dbReference>
<dbReference type="PANTHER" id="PTHR42934:SF1">
    <property type="entry name" value="GLYCOLATE OXIDASE SUBUNIT GLCD"/>
    <property type="match status" value="1"/>
</dbReference>
<evidence type="ECO:0000256" key="1">
    <source>
        <dbReference type="ARBA" id="ARBA00001974"/>
    </source>
</evidence>
<dbReference type="Proteomes" id="UP000295662">
    <property type="component" value="Unassembled WGS sequence"/>
</dbReference>
<dbReference type="PANTHER" id="PTHR42934">
    <property type="entry name" value="GLYCOLATE OXIDASE SUBUNIT GLCD"/>
    <property type="match status" value="1"/>
</dbReference>
<dbReference type="Gene3D" id="3.30.465.10">
    <property type="match status" value="1"/>
</dbReference>
<gene>
    <name evidence="6" type="ORF">EI77_01041</name>
</gene>
<organism evidence="6 7">
    <name type="scientific">Prosthecobacter fusiformis</name>
    <dbReference type="NCBI Taxonomy" id="48464"/>
    <lineage>
        <taxon>Bacteria</taxon>
        <taxon>Pseudomonadati</taxon>
        <taxon>Verrucomicrobiota</taxon>
        <taxon>Verrucomicrobiia</taxon>
        <taxon>Verrucomicrobiales</taxon>
        <taxon>Verrucomicrobiaceae</taxon>
        <taxon>Prosthecobacter</taxon>
    </lineage>
</organism>
<evidence type="ECO:0000256" key="4">
    <source>
        <dbReference type="ARBA" id="ARBA00023002"/>
    </source>
</evidence>
<evidence type="ECO:0000256" key="2">
    <source>
        <dbReference type="ARBA" id="ARBA00022630"/>
    </source>
</evidence>
<protein>
    <submittedName>
        <fullName evidence="6">Glycolate oxidase</fullName>
    </submittedName>
</protein>
<dbReference type="AlphaFoldDB" id="A0A4R7SRI5"/>
<dbReference type="InterPro" id="IPR051914">
    <property type="entry name" value="FAD-linked_OxidoTrans_Type4"/>
</dbReference>
<evidence type="ECO:0000256" key="3">
    <source>
        <dbReference type="ARBA" id="ARBA00022827"/>
    </source>
</evidence>
<dbReference type="SUPFAM" id="SSF56176">
    <property type="entry name" value="FAD-binding/transporter-associated domain-like"/>
    <property type="match status" value="1"/>
</dbReference>
<evidence type="ECO:0000259" key="5">
    <source>
        <dbReference type="PROSITE" id="PS51387"/>
    </source>
</evidence>